<dbReference type="Proteomes" id="UP000504608">
    <property type="component" value="Unplaced"/>
</dbReference>
<dbReference type="GO" id="GO:0005576">
    <property type="term" value="C:extracellular region"/>
    <property type="evidence" value="ECO:0007669"/>
    <property type="project" value="InterPro"/>
</dbReference>
<dbReference type="InterPro" id="IPR001283">
    <property type="entry name" value="CRISP-related"/>
</dbReference>
<keyword evidence="4" id="KW-0611">Plant defense</keyword>
<dbReference type="PANTHER" id="PTHR10334">
    <property type="entry name" value="CYSTEINE-RICH SECRETORY PROTEIN-RELATED"/>
    <property type="match status" value="1"/>
</dbReference>
<accession>A0A6J1ICN7</accession>
<evidence type="ECO:0000256" key="7">
    <source>
        <dbReference type="SAM" id="SignalP"/>
    </source>
</evidence>
<dbReference type="AlphaFoldDB" id="A0A6J1ICN7"/>
<evidence type="ECO:0000256" key="6">
    <source>
        <dbReference type="ARBA" id="ARBA00023265"/>
    </source>
</evidence>
<evidence type="ECO:0000256" key="1">
    <source>
        <dbReference type="ARBA" id="ARBA00003143"/>
    </source>
</evidence>
<reference evidence="10" key="1">
    <citation type="submission" date="2025-08" db="UniProtKB">
        <authorList>
            <consortium name="RefSeq"/>
        </authorList>
    </citation>
    <scope>IDENTIFICATION</scope>
    <source>
        <tissue evidence="10">Young leaves</tissue>
    </source>
</reference>
<dbReference type="InterPro" id="IPR014044">
    <property type="entry name" value="CAP_dom"/>
</dbReference>
<dbReference type="Pfam" id="PF00188">
    <property type="entry name" value="CAP"/>
    <property type="match status" value="1"/>
</dbReference>
<dbReference type="PROSITE" id="PS01010">
    <property type="entry name" value="CRISP_2"/>
    <property type="match status" value="1"/>
</dbReference>
<dbReference type="PRINTS" id="PR00837">
    <property type="entry name" value="V5TPXLIKE"/>
</dbReference>
<dbReference type="InterPro" id="IPR002413">
    <property type="entry name" value="V5_allergen-like"/>
</dbReference>
<dbReference type="SMART" id="SM00198">
    <property type="entry name" value="SCP"/>
    <property type="match status" value="1"/>
</dbReference>
<organism evidence="9 10">
    <name type="scientific">Cucurbita maxima</name>
    <name type="common">Pumpkin</name>
    <name type="synonym">Winter squash</name>
    <dbReference type="NCBI Taxonomy" id="3661"/>
    <lineage>
        <taxon>Eukaryota</taxon>
        <taxon>Viridiplantae</taxon>
        <taxon>Streptophyta</taxon>
        <taxon>Embryophyta</taxon>
        <taxon>Tracheophyta</taxon>
        <taxon>Spermatophyta</taxon>
        <taxon>Magnoliopsida</taxon>
        <taxon>eudicotyledons</taxon>
        <taxon>Gunneridae</taxon>
        <taxon>Pentapetalae</taxon>
        <taxon>rosids</taxon>
        <taxon>fabids</taxon>
        <taxon>Cucurbitales</taxon>
        <taxon>Cucurbitaceae</taxon>
        <taxon>Cucurbiteae</taxon>
        <taxon>Cucurbita</taxon>
    </lineage>
</organism>
<keyword evidence="6" id="KW-0568">Pathogenesis-related protein</keyword>
<protein>
    <submittedName>
        <fullName evidence="10">Pathogenesis-related protein 1B-like</fullName>
    </submittedName>
</protein>
<dbReference type="KEGG" id="cmax:111472574"/>
<dbReference type="FunFam" id="3.40.33.10:FF:000006">
    <property type="entry name" value="Putative pathogenesis-related protein 1"/>
    <property type="match status" value="1"/>
</dbReference>
<keyword evidence="3 7" id="KW-0732">Signal</keyword>
<feature type="signal peptide" evidence="7">
    <location>
        <begin position="1"/>
        <end position="24"/>
    </location>
</feature>
<dbReference type="RefSeq" id="XP_022973950.1">
    <property type="nucleotide sequence ID" value="XM_023118182.1"/>
</dbReference>
<evidence type="ECO:0000313" key="10">
    <source>
        <dbReference type="RefSeq" id="XP_022973950.1"/>
    </source>
</evidence>
<dbReference type="PRINTS" id="PR00838">
    <property type="entry name" value="V5ALLERGEN"/>
</dbReference>
<dbReference type="GO" id="GO:0098542">
    <property type="term" value="P:defense response to other organism"/>
    <property type="evidence" value="ECO:0007669"/>
    <property type="project" value="UniProtKB-ARBA"/>
</dbReference>
<dbReference type="PROSITE" id="PS01009">
    <property type="entry name" value="CRISP_1"/>
    <property type="match status" value="1"/>
</dbReference>
<evidence type="ECO:0000259" key="8">
    <source>
        <dbReference type="SMART" id="SM00198"/>
    </source>
</evidence>
<dbReference type="InterPro" id="IPR035940">
    <property type="entry name" value="CAP_sf"/>
</dbReference>
<dbReference type="OrthoDB" id="337038at2759"/>
<dbReference type="Gene3D" id="3.40.33.10">
    <property type="entry name" value="CAP"/>
    <property type="match status" value="1"/>
</dbReference>
<dbReference type="InterPro" id="IPR018244">
    <property type="entry name" value="Allrgn_V5/Tpx1_CS"/>
</dbReference>
<proteinExistence type="inferred from homology"/>
<feature type="chain" id="PRO_5026863985" evidence="7">
    <location>
        <begin position="25"/>
        <end position="161"/>
    </location>
</feature>
<keyword evidence="5" id="KW-1015">Disulfide bond</keyword>
<dbReference type="GeneID" id="111472574"/>
<evidence type="ECO:0000256" key="4">
    <source>
        <dbReference type="ARBA" id="ARBA00022821"/>
    </source>
</evidence>
<evidence type="ECO:0000256" key="2">
    <source>
        <dbReference type="ARBA" id="ARBA00009923"/>
    </source>
</evidence>
<dbReference type="SUPFAM" id="SSF55797">
    <property type="entry name" value="PR-1-like"/>
    <property type="match status" value="1"/>
</dbReference>
<evidence type="ECO:0000256" key="3">
    <source>
        <dbReference type="ARBA" id="ARBA00022729"/>
    </source>
</evidence>
<gene>
    <name evidence="10" type="primary">LOC111472574</name>
</gene>
<keyword evidence="9" id="KW-1185">Reference proteome</keyword>
<sequence>MSMLKLSWSLFYVLSITIFSFSLGQDLPRDYVDAHNVVRAQVGVEPIQWDEELANYAMQYADKRSSDCLLLHSYGPYGENLAMSTGEMFGIEGVQMWVDEEQFYDYDSNTCVDDEMCGHYTQVVWRNSMRVGCAKVSCNNRGVFIICSYDPPGNVIGEWPY</sequence>
<name>A0A6J1ICN7_CUCMA</name>
<dbReference type="CDD" id="cd05381">
    <property type="entry name" value="CAP_PR-1"/>
    <property type="match status" value="1"/>
</dbReference>
<evidence type="ECO:0000256" key="5">
    <source>
        <dbReference type="ARBA" id="ARBA00023157"/>
    </source>
</evidence>
<comment type="similarity">
    <text evidence="2">Belongs to the CRISP family.</text>
</comment>
<feature type="domain" description="SCP" evidence="8">
    <location>
        <begin position="26"/>
        <end position="157"/>
    </location>
</feature>
<comment type="function">
    <text evidence="1">Probably involved in the defense reaction of plants against pathogens.</text>
</comment>
<evidence type="ECO:0000313" key="9">
    <source>
        <dbReference type="Proteomes" id="UP000504608"/>
    </source>
</evidence>